<proteinExistence type="predicted"/>
<reference evidence="1 2" key="1">
    <citation type="submission" date="2015-07" db="EMBL/GenBank/DDBJ databases">
        <title>The genome of Habropoda laboriosa.</title>
        <authorList>
            <person name="Pan H."/>
            <person name="Kapheim K."/>
        </authorList>
    </citation>
    <scope>NUCLEOTIDE SEQUENCE [LARGE SCALE GENOMIC DNA]</scope>
    <source>
        <strain evidence="1">0110345459</strain>
    </source>
</reference>
<organism evidence="1 2">
    <name type="scientific">Habropoda laboriosa</name>
    <dbReference type="NCBI Taxonomy" id="597456"/>
    <lineage>
        <taxon>Eukaryota</taxon>
        <taxon>Metazoa</taxon>
        <taxon>Ecdysozoa</taxon>
        <taxon>Arthropoda</taxon>
        <taxon>Hexapoda</taxon>
        <taxon>Insecta</taxon>
        <taxon>Pterygota</taxon>
        <taxon>Neoptera</taxon>
        <taxon>Endopterygota</taxon>
        <taxon>Hymenoptera</taxon>
        <taxon>Apocrita</taxon>
        <taxon>Aculeata</taxon>
        <taxon>Apoidea</taxon>
        <taxon>Anthophila</taxon>
        <taxon>Apidae</taxon>
        <taxon>Habropoda</taxon>
    </lineage>
</organism>
<dbReference type="EMBL" id="KQ414694">
    <property type="protein sequence ID" value="KOC63559.1"/>
    <property type="molecule type" value="Genomic_DNA"/>
</dbReference>
<dbReference type="Proteomes" id="UP000053825">
    <property type="component" value="Unassembled WGS sequence"/>
</dbReference>
<evidence type="ECO:0000313" key="1">
    <source>
        <dbReference type="EMBL" id="KOC63559.1"/>
    </source>
</evidence>
<keyword evidence="2" id="KW-1185">Reference proteome</keyword>
<evidence type="ECO:0000313" key="2">
    <source>
        <dbReference type="Proteomes" id="UP000053825"/>
    </source>
</evidence>
<protein>
    <submittedName>
        <fullName evidence="1">Uncharacterized protein</fullName>
    </submittedName>
</protein>
<dbReference type="AlphaFoldDB" id="A0A0L7QYB1"/>
<sequence length="86" mass="10034">EEAEGRGCGGWFPCLASRNRYAGGSPAPPTPPTPYVIAPRRPKPLFYDNLRIQLLHLRSPTQRLRMSIYSRFYPNEYFRFLFVSKR</sequence>
<accession>A0A0L7QYB1</accession>
<name>A0A0L7QYB1_9HYME</name>
<feature type="non-terminal residue" evidence="1">
    <location>
        <position position="1"/>
    </location>
</feature>
<gene>
    <name evidence="1" type="ORF">WH47_02306</name>
</gene>